<dbReference type="Pfam" id="PF00076">
    <property type="entry name" value="RRM_1"/>
    <property type="match status" value="1"/>
</dbReference>
<evidence type="ECO:0000256" key="2">
    <source>
        <dbReference type="PROSITE-ProRule" id="PRU00176"/>
    </source>
</evidence>
<accession>A0A423TSY9</accession>
<evidence type="ECO:0000256" key="3">
    <source>
        <dbReference type="SAM" id="MobiDB-lite"/>
    </source>
</evidence>
<dbReference type="InterPro" id="IPR000504">
    <property type="entry name" value="RRM_dom"/>
</dbReference>
<keyword evidence="1 2" id="KW-0694">RNA-binding</keyword>
<proteinExistence type="predicted"/>
<evidence type="ECO:0000313" key="6">
    <source>
        <dbReference type="Proteomes" id="UP000283509"/>
    </source>
</evidence>
<evidence type="ECO:0000313" key="5">
    <source>
        <dbReference type="EMBL" id="ROT79583.1"/>
    </source>
</evidence>
<reference evidence="5 6" key="2">
    <citation type="submission" date="2019-01" db="EMBL/GenBank/DDBJ databases">
        <title>The decoding of complex shrimp genome reveals the adaptation for benthos swimmer, frequently molting mechanism and breeding impact on genome.</title>
        <authorList>
            <person name="Sun Y."/>
            <person name="Gao Y."/>
            <person name="Yu Y."/>
        </authorList>
    </citation>
    <scope>NUCLEOTIDE SEQUENCE [LARGE SCALE GENOMIC DNA]</scope>
    <source>
        <tissue evidence="5">Muscle</tissue>
    </source>
</reference>
<dbReference type="Gene3D" id="3.30.70.330">
    <property type="match status" value="1"/>
</dbReference>
<feature type="compositionally biased region" description="Basic and acidic residues" evidence="3">
    <location>
        <begin position="240"/>
        <end position="261"/>
    </location>
</feature>
<comment type="caution">
    <text evidence="5">The sequence shown here is derived from an EMBL/GenBank/DDBJ whole genome shotgun (WGS) entry which is preliminary data.</text>
</comment>
<dbReference type="InterPro" id="IPR012677">
    <property type="entry name" value="Nucleotide-bd_a/b_plait_sf"/>
</dbReference>
<gene>
    <name evidence="5" type="ORF">C7M84_001694</name>
</gene>
<feature type="region of interest" description="Disordered" evidence="3">
    <location>
        <begin position="462"/>
        <end position="504"/>
    </location>
</feature>
<dbReference type="InterPro" id="IPR035979">
    <property type="entry name" value="RBD_domain_sf"/>
</dbReference>
<protein>
    <recommendedName>
        <fullName evidence="4">RRM domain-containing protein</fullName>
    </recommendedName>
</protein>
<organism evidence="5 6">
    <name type="scientific">Penaeus vannamei</name>
    <name type="common">Whiteleg shrimp</name>
    <name type="synonym">Litopenaeus vannamei</name>
    <dbReference type="NCBI Taxonomy" id="6689"/>
    <lineage>
        <taxon>Eukaryota</taxon>
        <taxon>Metazoa</taxon>
        <taxon>Ecdysozoa</taxon>
        <taxon>Arthropoda</taxon>
        <taxon>Crustacea</taxon>
        <taxon>Multicrustacea</taxon>
        <taxon>Malacostraca</taxon>
        <taxon>Eumalacostraca</taxon>
        <taxon>Eucarida</taxon>
        <taxon>Decapoda</taxon>
        <taxon>Dendrobranchiata</taxon>
        <taxon>Penaeoidea</taxon>
        <taxon>Penaeidae</taxon>
        <taxon>Penaeus</taxon>
    </lineage>
</organism>
<sequence length="504" mass="56043">MWPSLNIVKDVGGGQGRGRLIKGRPNLIVGPPAQGVIGDARNKIIQKKRLRFRDARDRLAEIAKQGDARDKINKNRKFSNATQKNPVIRKTPRLMDENMRNENFPSYLGGQTRMQGTSLIRTVAGGDGLGKGNVIVRGKPTATNFSKGLQRQIPSNSRPQSVTRTRDGERYHPLPNNPHVVTIKNDKADFYNPSYQQVARQQELREPPVKLTARNPPIRSMGLSSAGSQTYSVSGMRSDAMMRARSPEHRLYRSRKSPEMEEIRPTRLKITTANNFREQSPQYSDEWESPPRLPSRVPAARAPATRVTASRAPPPRVPARIATRSPAKKRPAYDDEDVETVTRPKKMAPLSSGLMARLDQPQRSSAPQGFKVLVTNLHHCVSVEDMEELFGTIGPIIDARIVREGIAEAVFLNEEDAFRSVENSNQICFKSCKRAHGLLCVRVSLWQQSVDKRQRHCRIAGSQKLKEGGAGGTRPLDDPPGPIQQVSSSCLGPHLPRETPKGTV</sequence>
<feature type="region of interest" description="Disordered" evidence="3">
    <location>
        <begin position="212"/>
        <end position="261"/>
    </location>
</feature>
<dbReference type="OrthoDB" id="346839at2759"/>
<reference evidence="5 6" key="1">
    <citation type="submission" date="2018-04" db="EMBL/GenBank/DDBJ databases">
        <authorList>
            <person name="Zhang X."/>
            <person name="Yuan J."/>
            <person name="Li F."/>
            <person name="Xiang J."/>
        </authorList>
    </citation>
    <scope>NUCLEOTIDE SEQUENCE [LARGE SCALE GENOMIC DNA]</scope>
    <source>
        <tissue evidence="5">Muscle</tissue>
    </source>
</reference>
<evidence type="ECO:0000259" key="4">
    <source>
        <dbReference type="PROSITE" id="PS50102"/>
    </source>
</evidence>
<dbReference type="EMBL" id="QCYY01001223">
    <property type="protein sequence ID" value="ROT79583.1"/>
    <property type="molecule type" value="Genomic_DNA"/>
</dbReference>
<feature type="domain" description="RRM" evidence="4">
    <location>
        <begin position="370"/>
        <end position="448"/>
    </location>
</feature>
<dbReference type="STRING" id="6689.A0A423TSY9"/>
<feature type="compositionally biased region" description="Polar residues" evidence="3">
    <location>
        <begin position="222"/>
        <end position="235"/>
    </location>
</feature>
<name>A0A423TSY9_PENVA</name>
<dbReference type="SUPFAM" id="SSF54928">
    <property type="entry name" value="RNA-binding domain, RBD"/>
    <property type="match status" value="1"/>
</dbReference>
<keyword evidence="6" id="KW-1185">Reference proteome</keyword>
<feature type="region of interest" description="Disordered" evidence="3">
    <location>
        <begin position="150"/>
        <end position="181"/>
    </location>
</feature>
<feature type="region of interest" description="Disordered" evidence="3">
    <location>
        <begin position="279"/>
        <end position="341"/>
    </location>
</feature>
<feature type="compositionally biased region" description="Low complexity" evidence="3">
    <location>
        <begin position="294"/>
        <end position="311"/>
    </location>
</feature>
<dbReference type="Proteomes" id="UP000283509">
    <property type="component" value="Unassembled WGS sequence"/>
</dbReference>
<feature type="compositionally biased region" description="Polar residues" evidence="3">
    <location>
        <begin position="150"/>
        <end position="163"/>
    </location>
</feature>
<dbReference type="PROSITE" id="PS50102">
    <property type="entry name" value="RRM"/>
    <property type="match status" value="1"/>
</dbReference>
<dbReference type="GO" id="GO:0003723">
    <property type="term" value="F:RNA binding"/>
    <property type="evidence" value="ECO:0007669"/>
    <property type="project" value="UniProtKB-UniRule"/>
</dbReference>
<evidence type="ECO:0000256" key="1">
    <source>
        <dbReference type="ARBA" id="ARBA00022884"/>
    </source>
</evidence>
<dbReference type="AlphaFoldDB" id="A0A423TSY9"/>
<feature type="compositionally biased region" description="Basic and acidic residues" evidence="3">
    <location>
        <begin position="495"/>
        <end position="504"/>
    </location>
</feature>